<evidence type="ECO:0000256" key="1">
    <source>
        <dbReference type="ARBA" id="ARBA00023159"/>
    </source>
</evidence>
<evidence type="ECO:0000313" key="3">
    <source>
        <dbReference type="EMBL" id="PZQ97774.1"/>
    </source>
</evidence>
<dbReference type="GO" id="GO:0003700">
    <property type="term" value="F:DNA-binding transcription factor activity"/>
    <property type="evidence" value="ECO:0007669"/>
    <property type="project" value="TreeGrafter"/>
</dbReference>
<dbReference type="AlphaFoldDB" id="A0A2W5SCX9"/>
<dbReference type="PANTHER" id="PTHR30293">
    <property type="entry name" value="TRANSCRIPTIONAL REGULATORY PROTEIN NAC-RELATED"/>
    <property type="match status" value="1"/>
</dbReference>
<dbReference type="SUPFAM" id="SSF53850">
    <property type="entry name" value="Periplasmic binding protein-like II"/>
    <property type="match status" value="1"/>
</dbReference>
<sequence>MPLGDVFKKLRSNSRCTGIISCGPTAARRDGRQDSFRSLQNYPLVMGGRGNQLRIDLENTAARAGYRINIVSEQDSLSVYRSLIMNGSYYTVVSYSAYATEIKAGHLKAARIVGPTIERTTYFAWHEFSELSASARAVMDLLKACISEMVQLDQLRGRLLD</sequence>
<gene>
    <name evidence="3" type="ORF">DI533_11465</name>
</gene>
<organism evidence="3 4">
    <name type="scientific">Cereibacter sphaeroides</name>
    <name type="common">Rhodobacter sphaeroides</name>
    <dbReference type="NCBI Taxonomy" id="1063"/>
    <lineage>
        <taxon>Bacteria</taxon>
        <taxon>Pseudomonadati</taxon>
        <taxon>Pseudomonadota</taxon>
        <taxon>Alphaproteobacteria</taxon>
        <taxon>Rhodobacterales</taxon>
        <taxon>Paracoccaceae</taxon>
        <taxon>Cereibacter</taxon>
    </lineage>
</organism>
<comment type="caution">
    <text evidence="3">The sequence shown here is derived from an EMBL/GenBank/DDBJ whole genome shotgun (WGS) entry which is preliminary data.</text>
</comment>
<name>A0A2W5SCX9_CERSP</name>
<evidence type="ECO:0000259" key="2">
    <source>
        <dbReference type="Pfam" id="PF03466"/>
    </source>
</evidence>
<dbReference type="EMBL" id="QFQS01000002">
    <property type="protein sequence ID" value="PZQ97774.1"/>
    <property type="molecule type" value="Genomic_DNA"/>
</dbReference>
<feature type="domain" description="LysR substrate-binding" evidence="2">
    <location>
        <begin position="29"/>
        <end position="143"/>
    </location>
</feature>
<keyword evidence="1" id="KW-0010">Activator</keyword>
<proteinExistence type="predicted"/>
<accession>A0A2W5SCX9</accession>
<dbReference type="Proteomes" id="UP000248975">
    <property type="component" value="Unassembled WGS sequence"/>
</dbReference>
<dbReference type="PANTHER" id="PTHR30293:SF0">
    <property type="entry name" value="NITROGEN ASSIMILATION REGULATORY PROTEIN NAC"/>
    <property type="match status" value="1"/>
</dbReference>
<dbReference type="Gene3D" id="3.40.190.290">
    <property type="match status" value="1"/>
</dbReference>
<dbReference type="GO" id="GO:2000142">
    <property type="term" value="P:regulation of DNA-templated transcription initiation"/>
    <property type="evidence" value="ECO:0007669"/>
    <property type="project" value="TreeGrafter"/>
</dbReference>
<evidence type="ECO:0000313" key="4">
    <source>
        <dbReference type="Proteomes" id="UP000248975"/>
    </source>
</evidence>
<dbReference type="Pfam" id="PF03466">
    <property type="entry name" value="LysR_substrate"/>
    <property type="match status" value="1"/>
</dbReference>
<reference evidence="3 4" key="1">
    <citation type="submission" date="2017-08" db="EMBL/GenBank/DDBJ databases">
        <title>Infants hospitalized years apart are colonized by the same room-sourced microbial strains.</title>
        <authorList>
            <person name="Brooks B."/>
            <person name="Olm M.R."/>
            <person name="Firek B.A."/>
            <person name="Baker R."/>
            <person name="Thomas B.C."/>
            <person name="Morowitz M.J."/>
            <person name="Banfield J.F."/>
        </authorList>
    </citation>
    <scope>NUCLEOTIDE SEQUENCE [LARGE SCALE GENOMIC DNA]</scope>
    <source>
        <strain evidence="3">S2_003_000_R2_11</strain>
    </source>
</reference>
<protein>
    <recommendedName>
        <fullName evidence="2">LysR substrate-binding domain-containing protein</fullName>
    </recommendedName>
</protein>
<dbReference type="InterPro" id="IPR005119">
    <property type="entry name" value="LysR_subst-bd"/>
</dbReference>